<feature type="compositionally biased region" description="Basic residues" evidence="4">
    <location>
        <begin position="103"/>
        <end position="157"/>
    </location>
</feature>
<dbReference type="CDD" id="cd00054">
    <property type="entry name" value="EGF_CA"/>
    <property type="match status" value="1"/>
</dbReference>
<dbReference type="GO" id="GO:0016020">
    <property type="term" value="C:membrane"/>
    <property type="evidence" value="ECO:0007669"/>
    <property type="project" value="UniProtKB-SubCell"/>
</dbReference>
<dbReference type="InterPro" id="IPR013320">
    <property type="entry name" value="ConA-like_dom_sf"/>
</dbReference>
<dbReference type="Pfam" id="PF02210">
    <property type="entry name" value="Laminin_G_2"/>
    <property type="match status" value="3"/>
</dbReference>
<gene>
    <name evidence="7" type="ORF">BRAFLDRAFT_85746</name>
</gene>
<comment type="caution">
    <text evidence="2">Lacks conserved residue(s) required for the propagation of feature annotation.</text>
</comment>
<reference evidence="7" key="1">
    <citation type="journal article" date="2008" name="Nature">
        <title>The amphioxus genome and the evolution of the chordate karyotype.</title>
        <authorList>
            <consortium name="US DOE Joint Genome Institute (JGI-PGF)"/>
            <person name="Putnam N.H."/>
            <person name="Butts T."/>
            <person name="Ferrier D.E.K."/>
            <person name="Furlong R.F."/>
            <person name="Hellsten U."/>
            <person name="Kawashima T."/>
            <person name="Robinson-Rechavi M."/>
            <person name="Shoguchi E."/>
            <person name="Terry A."/>
            <person name="Yu J.-K."/>
            <person name="Benito-Gutierrez E.L."/>
            <person name="Dubchak I."/>
            <person name="Garcia-Fernandez J."/>
            <person name="Gibson-Brown J.J."/>
            <person name="Grigoriev I.V."/>
            <person name="Horton A.C."/>
            <person name="de Jong P.J."/>
            <person name="Jurka J."/>
            <person name="Kapitonov V.V."/>
            <person name="Kohara Y."/>
            <person name="Kuroki Y."/>
            <person name="Lindquist E."/>
            <person name="Lucas S."/>
            <person name="Osoegawa K."/>
            <person name="Pennacchio L.A."/>
            <person name="Salamov A.A."/>
            <person name="Satou Y."/>
            <person name="Sauka-Spengler T."/>
            <person name="Schmutz J."/>
            <person name="Shin-I T."/>
            <person name="Toyoda A."/>
            <person name="Bronner-Fraser M."/>
            <person name="Fujiyama A."/>
            <person name="Holland L.Z."/>
            <person name="Holland P.W.H."/>
            <person name="Satoh N."/>
            <person name="Rokhsar D.S."/>
        </authorList>
    </citation>
    <scope>NUCLEOTIDE SEQUENCE [LARGE SCALE GENOMIC DNA]</scope>
    <source>
        <strain evidence="7">S238N-H82</strain>
        <tissue evidence="7">Testes</tissue>
    </source>
</reference>
<dbReference type="PROSITE" id="PS50025">
    <property type="entry name" value="LAM_G_DOMAIN"/>
    <property type="match status" value="3"/>
</dbReference>
<evidence type="ECO:0000259" key="6">
    <source>
        <dbReference type="PROSITE" id="PS50026"/>
    </source>
</evidence>
<organism>
    <name type="scientific">Branchiostoma floridae</name>
    <name type="common">Florida lancelet</name>
    <name type="synonym">Amphioxus</name>
    <dbReference type="NCBI Taxonomy" id="7739"/>
    <lineage>
        <taxon>Eukaryota</taxon>
        <taxon>Metazoa</taxon>
        <taxon>Chordata</taxon>
        <taxon>Cephalochordata</taxon>
        <taxon>Leptocardii</taxon>
        <taxon>Amphioxiformes</taxon>
        <taxon>Branchiostomatidae</taxon>
        <taxon>Branchiostoma</taxon>
    </lineage>
</organism>
<dbReference type="PANTHER" id="PTHR15036:SF49">
    <property type="entry name" value="AXOTACTIN"/>
    <property type="match status" value="1"/>
</dbReference>
<feature type="domain" description="EGF-like" evidence="6">
    <location>
        <begin position="523"/>
        <end position="560"/>
    </location>
</feature>
<evidence type="ECO:0000256" key="1">
    <source>
        <dbReference type="ARBA" id="ARBA00023157"/>
    </source>
</evidence>
<dbReference type="PROSITE" id="PS50026">
    <property type="entry name" value="EGF_3"/>
    <property type="match status" value="1"/>
</dbReference>
<dbReference type="InterPro" id="IPR001791">
    <property type="entry name" value="Laminin_G"/>
</dbReference>
<name>C3YQ35_BRAFL</name>
<evidence type="ECO:0000259" key="5">
    <source>
        <dbReference type="PROSITE" id="PS50025"/>
    </source>
</evidence>
<feature type="domain" description="Laminin G" evidence="5">
    <location>
        <begin position="725"/>
        <end position="908"/>
    </location>
</feature>
<accession>C3YQ35</accession>
<dbReference type="Gene3D" id="2.10.25.10">
    <property type="entry name" value="Laminin"/>
    <property type="match status" value="1"/>
</dbReference>
<dbReference type="EMBL" id="GG666539">
    <property type="protein sequence ID" value="EEN57673.1"/>
    <property type="molecule type" value="Genomic_DNA"/>
</dbReference>
<proteinExistence type="predicted"/>
<dbReference type="InParanoid" id="C3YQ35"/>
<dbReference type="InterPro" id="IPR000742">
    <property type="entry name" value="EGF"/>
</dbReference>
<evidence type="ECO:0000256" key="4">
    <source>
        <dbReference type="SAM" id="MobiDB-lite"/>
    </source>
</evidence>
<keyword evidence="2" id="KW-0245">EGF-like domain</keyword>
<feature type="region of interest" description="Disordered" evidence="4">
    <location>
        <begin position="85"/>
        <end position="165"/>
    </location>
</feature>
<evidence type="ECO:0000256" key="3">
    <source>
        <dbReference type="PROSITE-ProRule" id="PRU00122"/>
    </source>
</evidence>
<evidence type="ECO:0008006" key="8">
    <source>
        <dbReference type="Google" id="ProtNLM"/>
    </source>
</evidence>
<feature type="domain" description="Laminin G" evidence="5">
    <location>
        <begin position="564"/>
        <end position="718"/>
    </location>
</feature>
<dbReference type="eggNOG" id="KOG3514">
    <property type="taxonomic scope" value="Eukaryota"/>
</dbReference>
<dbReference type="PANTHER" id="PTHR15036">
    <property type="entry name" value="PIKACHURIN-LIKE PROTEIN"/>
    <property type="match status" value="1"/>
</dbReference>
<feature type="domain" description="Laminin G" evidence="5">
    <location>
        <begin position="336"/>
        <end position="522"/>
    </location>
</feature>
<sequence>MYGVRGAVPTLLVLTWVSYAYCYYVPSRSALQFILERAQEEEEEDTTGYLSSLLRPIPTTQPSVLLDLPFEPETDLSELFKRQDDILSSGDADPEAVSERTPGRRRPYRPPKQKGRNRGKGRARSRYRGRNKNRNRNRNQNRNRNRNRNKNGNKQKGRLSPSAHDRKSRFVLALASLAQRASTDKGDYVALVAPLTFNNLAINHSYIQRFTLLAFKSHRQLSCSQLSFIVTHGFRVANQLSRVKEMMGFDLKQDAVKPAIDTFIAFSTIRGNAKYQLLKQDAVKPAIDTFIAFSTIRGNAKYQLHRNMLKTVVASLVMATCFLKTSFGQNRDVGSEVTFTNLDGSFVEYLPVWLPDSPQGVRLDFRTNQPDALLIYHEYTTEEDGDPPYVIFVQLEDGRIEINHIYLNWKETVRLGRGLMEDTWHTVAYRKDPATRVLTLTVDGETDTIPLRTDVDGILDRGPPASTTAVYLGGLPDGHAHRHHVLSRYSQFVGCMRNVQFLLDGSNRTLTPVRQVGIQNSCIDRCQDNTVCQHGGACVNQYYRTTCDCYGTGYEGQFCEKSETTEVLLRGNNYVEFVQQNEVDRLVNRISLQFKTQQQTGTLFFGFGLHPTRNYIMGSVQHGYAVFTIDFGDSPMSLTSAARVDDNRWHTLELIHSGPEVSMVVDSAPAQTLRSDGIDTVANMIGCMRTVYWNQVSVLEHLNDHMVSHIGGVPDLTCRDQDPIVPFTFPTSDTYLSIQTWDPRNVRLSFRFRTLRHFGILIFAPIEIDDVPGKGIWVRLRDGQVHLEVGSSRSDDLTTPIASMPYLSTPGTDVLVVGEGPLNDNAWHKVQVAFVANHAMLEVDGKRVDRDLDGYFTRRGAIHIGAGEHDHGIGFVGCIKGIKFNGDDLDVLRMMTTSDNHGVIMDNCNIRDFCGRANRCQHGSLCQQDWYRSWSS</sequence>
<dbReference type="SMART" id="SM00282">
    <property type="entry name" value="LamG"/>
    <property type="match status" value="3"/>
</dbReference>
<keyword evidence="1 3" id="KW-1015">Disulfide bond</keyword>
<feature type="disulfide bond" evidence="3">
    <location>
        <begin position="495"/>
        <end position="522"/>
    </location>
</feature>
<evidence type="ECO:0000313" key="7">
    <source>
        <dbReference type="EMBL" id="EEN57673.1"/>
    </source>
</evidence>
<dbReference type="CDD" id="cd00110">
    <property type="entry name" value="LamG"/>
    <property type="match status" value="3"/>
</dbReference>
<dbReference type="InterPro" id="IPR050372">
    <property type="entry name" value="Neurexin-related_CASP"/>
</dbReference>
<protein>
    <recommendedName>
        <fullName evidence="8">EGF-like domain-containing protein</fullName>
    </recommendedName>
</protein>
<dbReference type="Gene3D" id="2.60.120.200">
    <property type="match status" value="3"/>
</dbReference>
<dbReference type="SUPFAM" id="SSF49899">
    <property type="entry name" value="Concanavalin A-like lectins/glucanases"/>
    <property type="match status" value="3"/>
</dbReference>
<evidence type="ECO:0000256" key="2">
    <source>
        <dbReference type="PROSITE-ProRule" id="PRU00076"/>
    </source>
</evidence>
<dbReference type="AlphaFoldDB" id="C3YQ35"/>